<evidence type="ECO:0000256" key="4">
    <source>
        <dbReference type="ARBA" id="ARBA00022989"/>
    </source>
</evidence>
<dbReference type="PANTHER" id="PTHR38459:SF1">
    <property type="entry name" value="PROPHAGE BACTOPRENOL-LINKED GLUCOSE TRANSLOCASE HOMOLOG"/>
    <property type="match status" value="1"/>
</dbReference>
<proteinExistence type="inferred from homology"/>
<feature type="transmembrane region" description="Helical" evidence="6">
    <location>
        <begin position="52"/>
        <end position="72"/>
    </location>
</feature>
<keyword evidence="3 6" id="KW-0812">Transmembrane</keyword>
<dbReference type="Pfam" id="PF04138">
    <property type="entry name" value="GtrA_DPMS_TM"/>
    <property type="match status" value="1"/>
</dbReference>
<evidence type="ECO:0000256" key="3">
    <source>
        <dbReference type="ARBA" id="ARBA00022692"/>
    </source>
</evidence>
<dbReference type="GO" id="GO:0000271">
    <property type="term" value="P:polysaccharide biosynthetic process"/>
    <property type="evidence" value="ECO:0007669"/>
    <property type="project" value="InterPro"/>
</dbReference>
<name>A0A644TWA3_9ZZZZ</name>
<keyword evidence="4 6" id="KW-1133">Transmembrane helix</keyword>
<comment type="subcellular location">
    <subcellularLocation>
        <location evidence="1">Membrane</location>
        <topology evidence="1">Multi-pass membrane protein</topology>
    </subcellularLocation>
</comment>
<dbReference type="InterPro" id="IPR007267">
    <property type="entry name" value="GtrA_DPMS_TM"/>
</dbReference>
<sequence>MLQKILHFPITLIWKIENKLIRFLFVGALNTAVGYFLFLFFIWIGLHYSLSLLFSQVIGVLFNYKTTGYIVFENKSNKLLFHFFIVYGFVYLVNVLELYLLGHSGLYECILSSESLQFIHSLPINQDKLSDAIGQAIVVLPNSLLVFYLNKKFVFQKKENKKG</sequence>
<protein>
    <recommendedName>
        <fullName evidence="7">GtrA/DPMS transmembrane domain-containing protein</fullName>
    </recommendedName>
</protein>
<accession>A0A644TWA3</accession>
<dbReference type="InterPro" id="IPR051401">
    <property type="entry name" value="GtrA_CellWall_Glycosyl"/>
</dbReference>
<feature type="transmembrane region" description="Helical" evidence="6">
    <location>
        <begin position="20"/>
        <end position="46"/>
    </location>
</feature>
<feature type="domain" description="GtrA/DPMS transmembrane" evidence="7">
    <location>
        <begin position="22"/>
        <end position="155"/>
    </location>
</feature>
<evidence type="ECO:0000256" key="1">
    <source>
        <dbReference type="ARBA" id="ARBA00004141"/>
    </source>
</evidence>
<feature type="transmembrane region" description="Helical" evidence="6">
    <location>
        <begin position="79"/>
        <end position="101"/>
    </location>
</feature>
<evidence type="ECO:0000313" key="8">
    <source>
        <dbReference type="EMBL" id="MPL69971.1"/>
    </source>
</evidence>
<dbReference type="EMBL" id="VSSQ01000050">
    <property type="protein sequence ID" value="MPL69971.1"/>
    <property type="molecule type" value="Genomic_DNA"/>
</dbReference>
<dbReference type="GO" id="GO:0005886">
    <property type="term" value="C:plasma membrane"/>
    <property type="evidence" value="ECO:0007669"/>
    <property type="project" value="TreeGrafter"/>
</dbReference>
<evidence type="ECO:0000256" key="5">
    <source>
        <dbReference type="ARBA" id="ARBA00023136"/>
    </source>
</evidence>
<gene>
    <name evidence="8" type="ORF">SDC9_15722</name>
</gene>
<reference evidence="8" key="1">
    <citation type="submission" date="2019-08" db="EMBL/GenBank/DDBJ databases">
        <authorList>
            <person name="Kucharzyk K."/>
            <person name="Murdoch R.W."/>
            <person name="Higgins S."/>
            <person name="Loffler F."/>
        </authorList>
    </citation>
    <scope>NUCLEOTIDE SEQUENCE</scope>
</reference>
<evidence type="ECO:0000256" key="2">
    <source>
        <dbReference type="ARBA" id="ARBA00009399"/>
    </source>
</evidence>
<dbReference type="AlphaFoldDB" id="A0A644TWA3"/>
<evidence type="ECO:0000256" key="6">
    <source>
        <dbReference type="SAM" id="Phobius"/>
    </source>
</evidence>
<comment type="caution">
    <text evidence="8">The sequence shown here is derived from an EMBL/GenBank/DDBJ whole genome shotgun (WGS) entry which is preliminary data.</text>
</comment>
<dbReference type="PANTHER" id="PTHR38459">
    <property type="entry name" value="PROPHAGE BACTOPRENOL-LINKED GLUCOSE TRANSLOCASE HOMOLOG"/>
    <property type="match status" value="1"/>
</dbReference>
<evidence type="ECO:0000259" key="7">
    <source>
        <dbReference type="Pfam" id="PF04138"/>
    </source>
</evidence>
<organism evidence="8">
    <name type="scientific">bioreactor metagenome</name>
    <dbReference type="NCBI Taxonomy" id="1076179"/>
    <lineage>
        <taxon>unclassified sequences</taxon>
        <taxon>metagenomes</taxon>
        <taxon>ecological metagenomes</taxon>
    </lineage>
</organism>
<comment type="similarity">
    <text evidence="2">Belongs to the GtrA family.</text>
</comment>
<feature type="transmembrane region" description="Helical" evidence="6">
    <location>
        <begin position="132"/>
        <end position="149"/>
    </location>
</feature>
<keyword evidence="5 6" id="KW-0472">Membrane</keyword>